<feature type="domain" description="Ice-binding protein C-terminal" evidence="2">
    <location>
        <begin position="214"/>
        <end position="237"/>
    </location>
</feature>
<feature type="chain" id="PRO_5045618215" evidence="1">
    <location>
        <begin position="29"/>
        <end position="239"/>
    </location>
</feature>
<dbReference type="InterPro" id="IPR013424">
    <property type="entry name" value="Ice-binding_C"/>
</dbReference>
<dbReference type="NCBIfam" id="TIGR02595">
    <property type="entry name" value="PEP_CTERM"/>
    <property type="match status" value="1"/>
</dbReference>
<keyword evidence="4" id="KW-1185">Reference proteome</keyword>
<name>A0ABX1TCR6_9PROT</name>
<evidence type="ECO:0000256" key="1">
    <source>
        <dbReference type="SAM" id="SignalP"/>
    </source>
</evidence>
<comment type="caution">
    <text evidence="3">The sequence shown here is derived from an EMBL/GenBank/DDBJ whole genome shotgun (WGS) entry which is preliminary data.</text>
</comment>
<feature type="signal peptide" evidence="1">
    <location>
        <begin position="1"/>
        <end position="28"/>
    </location>
</feature>
<dbReference type="Proteomes" id="UP000886469">
    <property type="component" value="Unassembled WGS sequence"/>
</dbReference>
<reference evidence="3" key="1">
    <citation type="submission" date="2019-03" db="EMBL/GenBank/DDBJ databases">
        <title>Metabolic reconstructions from genomes of highly enriched 'Candidatus Accumulibacter' and 'Candidatus Competibacter' bioreactor populations.</title>
        <authorList>
            <person name="Annavajhala M.K."/>
            <person name="Welles L."/>
            <person name="Abbas B."/>
            <person name="Sorokin D."/>
            <person name="Park H."/>
            <person name="Van Loosdrecht M."/>
            <person name="Chandran K."/>
        </authorList>
    </citation>
    <scope>NUCLEOTIDE SEQUENCE</scope>
    <source>
        <strain evidence="3">SBR_L</strain>
    </source>
</reference>
<accession>A0ABX1TCR6</accession>
<proteinExistence type="predicted"/>
<dbReference type="InterPro" id="IPR022472">
    <property type="entry name" value="VPLPA-CTERM"/>
</dbReference>
<sequence length="239" mass="25434">MSNHDNSFRSVLAACGLVAALGSGAAAAGPCSPTYGPIYKDIDQPPALTPTPFVSHHIVGGPVLADDFIPTASGKIECVEWYGSRATSDQWELTLHLNNDANPAAPDVNPALTGGFKIFVQSAGVDPDGDGIFLYWAAFKDPLWVVEKDQQYWFSAANLDDHWTWAASDGIPEVGNQNQWAVQSVGTNPCPDGGPHCGQWNPLTGTNFAFAIYVPEPASALLLSLGLGALGLTRRRRET</sequence>
<evidence type="ECO:0000259" key="2">
    <source>
        <dbReference type="Pfam" id="PF07589"/>
    </source>
</evidence>
<dbReference type="Pfam" id="PF07589">
    <property type="entry name" value="PEP-CTERM"/>
    <property type="match status" value="1"/>
</dbReference>
<protein>
    <submittedName>
        <fullName evidence="3">VPLPA-CTERM sorting domain-containing protein</fullName>
    </submittedName>
</protein>
<keyword evidence="1" id="KW-0732">Signal</keyword>
<evidence type="ECO:0000313" key="4">
    <source>
        <dbReference type="Proteomes" id="UP000886469"/>
    </source>
</evidence>
<dbReference type="EMBL" id="SPMX01000079">
    <property type="protein sequence ID" value="NMQ07495.1"/>
    <property type="molecule type" value="Genomic_DNA"/>
</dbReference>
<evidence type="ECO:0000313" key="3">
    <source>
        <dbReference type="EMBL" id="NMQ07495.1"/>
    </source>
</evidence>
<gene>
    <name evidence="3" type="ORF">E4Q08_20750</name>
</gene>
<organism evidence="3 4">
    <name type="scientific">Candidatus Accumulibacter contiguus</name>
    <dbReference type="NCBI Taxonomy" id="2954381"/>
    <lineage>
        <taxon>Bacteria</taxon>
        <taxon>Pseudomonadati</taxon>
        <taxon>Pseudomonadota</taxon>
        <taxon>Betaproteobacteria</taxon>
        <taxon>Candidatus Accumulibacter</taxon>
    </lineage>
</organism>
<dbReference type="NCBIfam" id="TIGR03370">
    <property type="entry name" value="VPLPA-CTERM"/>
    <property type="match status" value="1"/>
</dbReference>